<feature type="compositionally biased region" description="Basic and acidic residues" evidence="1">
    <location>
        <begin position="115"/>
        <end position="125"/>
    </location>
</feature>
<protein>
    <submittedName>
        <fullName evidence="2">Uncharacterized protein</fullName>
    </submittedName>
</protein>
<evidence type="ECO:0000256" key="1">
    <source>
        <dbReference type="SAM" id="MobiDB-lite"/>
    </source>
</evidence>
<organism evidence="2 3">
    <name type="scientific">Rhizoclosmatium globosum</name>
    <dbReference type="NCBI Taxonomy" id="329046"/>
    <lineage>
        <taxon>Eukaryota</taxon>
        <taxon>Fungi</taxon>
        <taxon>Fungi incertae sedis</taxon>
        <taxon>Chytridiomycota</taxon>
        <taxon>Chytridiomycota incertae sedis</taxon>
        <taxon>Chytridiomycetes</taxon>
        <taxon>Chytridiales</taxon>
        <taxon>Chytriomycetaceae</taxon>
        <taxon>Rhizoclosmatium</taxon>
    </lineage>
</organism>
<evidence type="ECO:0000313" key="3">
    <source>
        <dbReference type="Proteomes" id="UP000193642"/>
    </source>
</evidence>
<feature type="compositionally biased region" description="Acidic residues" evidence="1">
    <location>
        <begin position="63"/>
        <end position="93"/>
    </location>
</feature>
<evidence type="ECO:0000313" key="2">
    <source>
        <dbReference type="EMBL" id="ORY38538.1"/>
    </source>
</evidence>
<name>A0A1Y2BUT7_9FUNG</name>
<comment type="caution">
    <text evidence="2">The sequence shown here is derived from an EMBL/GenBank/DDBJ whole genome shotgun (WGS) entry which is preliminary data.</text>
</comment>
<reference evidence="2 3" key="1">
    <citation type="submission" date="2016-07" db="EMBL/GenBank/DDBJ databases">
        <title>Pervasive Adenine N6-methylation of Active Genes in Fungi.</title>
        <authorList>
            <consortium name="DOE Joint Genome Institute"/>
            <person name="Mondo S.J."/>
            <person name="Dannebaum R.O."/>
            <person name="Kuo R.C."/>
            <person name="Labutti K."/>
            <person name="Haridas S."/>
            <person name="Kuo A."/>
            <person name="Salamov A."/>
            <person name="Ahrendt S.R."/>
            <person name="Lipzen A."/>
            <person name="Sullivan W."/>
            <person name="Andreopoulos W.B."/>
            <person name="Clum A."/>
            <person name="Lindquist E."/>
            <person name="Daum C."/>
            <person name="Ramamoorthy G.K."/>
            <person name="Gryganskyi A."/>
            <person name="Culley D."/>
            <person name="Magnuson J.K."/>
            <person name="James T.Y."/>
            <person name="O'Malley M.A."/>
            <person name="Stajich J.E."/>
            <person name="Spatafora J.W."/>
            <person name="Visel A."/>
            <person name="Grigoriev I.V."/>
        </authorList>
    </citation>
    <scope>NUCLEOTIDE SEQUENCE [LARGE SCALE GENOMIC DNA]</scope>
    <source>
        <strain evidence="2 3">JEL800</strain>
    </source>
</reference>
<proteinExistence type="predicted"/>
<dbReference type="Proteomes" id="UP000193642">
    <property type="component" value="Unassembled WGS sequence"/>
</dbReference>
<dbReference type="AlphaFoldDB" id="A0A1Y2BUT7"/>
<feature type="compositionally biased region" description="Polar residues" evidence="1">
    <location>
        <begin position="43"/>
        <end position="54"/>
    </location>
</feature>
<keyword evidence="3" id="KW-1185">Reference proteome</keyword>
<feature type="region of interest" description="Disordered" evidence="1">
    <location>
        <begin position="38"/>
        <end position="163"/>
    </location>
</feature>
<feature type="compositionally biased region" description="Basic and acidic residues" evidence="1">
    <location>
        <begin position="147"/>
        <end position="163"/>
    </location>
</feature>
<accession>A0A1Y2BUT7</accession>
<sequence>MTHVVSLLATMSQNDPSLRSEVQSQLARLAQATLELTSPHAVQYSSTVAASSSRKPSKRQASIDDDDDLDAEDNDDDDDNVKEDSPFEEEEDGIATINEDVEIVPTKSSHKRKNTGGDKKGEQVHKKGKMNSLSLMTPPIGNHGKVTVKEGQRKNRHEPRHDIDGNHYQLFPFALVRYYPNIRGSFTQNTSFEVYTLFLI</sequence>
<gene>
    <name evidence="2" type="ORF">BCR33DRAFT_424964</name>
</gene>
<dbReference type="EMBL" id="MCGO01000043">
    <property type="protein sequence ID" value="ORY38538.1"/>
    <property type="molecule type" value="Genomic_DNA"/>
</dbReference>